<dbReference type="STRING" id="1212491.LFA_3679"/>
<dbReference type="PANTHER" id="PTHR30203:SF30">
    <property type="entry name" value="OUTER MEMBRANE PROTEIN-RELATED"/>
    <property type="match status" value="1"/>
</dbReference>
<keyword evidence="4" id="KW-1185">Reference proteome</keyword>
<dbReference type="Gene3D" id="2.20.200.10">
    <property type="entry name" value="Outer membrane efflux proteins (OEP)"/>
    <property type="match status" value="1"/>
</dbReference>
<keyword evidence="2" id="KW-0564">Palmitate</keyword>
<proteinExistence type="inferred from homology"/>
<dbReference type="Proteomes" id="UP000032430">
    <property type="component" value="Chromosome I"/>
</dbReference>
<comment type="subcellular location">
    <subcellularLocation>
        <location evidence="2">Cell outer membrane</location>
        <topology evidence="2">Lipid-anchor</topology>
    </subcellularLocation>
</comment>
<sequence>MTLTGCSFGPKYVPPTASVPTNWTEGGANSKPIVNNEEAWWRNFHDPILNNLIEQHSVFNLDLKVAQQRIETARSEYAIASAQLFPTINIAGLPPSGTGVAINQLIALTTSIDPDLFGKLKQNKQRALANMNVSEADRNFALINLYTEITISYLGLREAQARQSILIHNLAGSKQILQFATSQHKAGQAKYIDIAQQKSLIESQLSKLEQNKAEIMAILHKIELLTGNNPGVLAKKLLPVKPIPQITQDINLGVPSDLLRRRPDIIAAEQRVAAAHASIKVAIANLFPQINIGWLLGWQTQTLASNLFAIRNPESTLFGTFNASILDLSLYRTIDLKKREKVLAALQYEIVVMNALHEVEIQYNYCKHYKESTRHLREAARHKRLVLRLSKDSYEKGASDFSTVLRSEEELGYLENAYLQSMVMYQVAMVNLYKALGGGVIIPKEKAITAEKKTL</sequence>
<evidence type="ECO:0000256" key="1">
    <source>
        <dbReference type="ARBA" id="ARBA00007613"/>
    </source>
</evidence>
<keyword evidence="2" id="KW-0449">Lipoprotein</keyword>
<dbReference type="Pfam" id="PF02321">
    <property type="entry name" value="OEP"/>
    <property type="match status" value="2"/>
</dbReference>
<evidence type="ECO:0000313" key="3">
    <source>
        <dbReference type="EMBL" id="CEG59004.1"/>
    </source>
</evidence>
<dbReference type="Gene3D" id="1.20.1600.10">
    <property type="entry name" value="Outer membrane efflux proteins (OEP)"/>
    <property type="match status" value="1"/>
</dbReference>
<keyword evidence="2" id="KW-0812">Transmembrane</keyword>
<reference evidence="4" key="1">
    <citation type="submission" date="2014-09" db="EMBL/GenBank/DDBJ databases">
        <authorList>
            <person name="Gomez-Valero L."/>
        </authorList>
    </citation>
    <scope>NUCLEOTIDE SEQUENCE [LARGE SCALE GENOMIC DNA]</scope>
    <source>
        <strain evidence="4">ATCC700992</strain>
    </source>
</reference>
<accession>A0A098G928</accession>
<evidence type="ECO:0000256" key="2">
    <source>
        <dbReference type="RuleBase" id="RU362097"/>
    </source>
</evidence>
<organism evidence="3 4">
    <name type="scientific">Legionella fallonii LLAP-10</name>
    <dbReference type="NCBI Taxonomy" id="1212491"/>
    <lineage>
        <taxon>Bacteria</taxon>
        <taxon>Pseudomonadati</taxon>
        <taxon>Pseudomonadota</taxon>
        <taxon>Gammaproteobacteria</taxon>
        <taxon>Legionellales</taxon>
        <taxon>Legionellaceae</taxon>
        <taxon>Legionella</taxon>
    </lineage>
</organism>
<dbReference type="EMBL" id="LN614827">
    <property type="protein sequence ID" value="CEG59004.1"/>
    <property type="molecule type" value="Genomic_DNA"/>
</dbReference>
<dbReference type="InterPro" id="IPR003423">
    <property type="entry name" value="OMP_efflux"/>
</dbReference>
<protein>
    <submittedName>
        <fullName evidence="3">Outer membrane efflux protein</fullName>
    </submittedName>
</protein>
<evidence type="ECO:0000313" key="4">
    <source>
        <dbReference type="Proteomes" id="UP000032430"/>
    </source>
</evidence>
<dbReference type="PANTHER" id="PTHR30203">
    <property type="entry name" value="OUTER MEMBRANE CATION EFFLUX PROTEIN"/>
    <property type="match status" value="1"/>
</dbReference>
<dbReference type="AlphaFoldDB" id="A0A098G928"/>
<dbReference type="RefSeq" id="WP_045097208.1">
    <property type="nucleotide sequence ID" value="NZ_LN614827.1"/>
</dbReference>
<dbReference type="SUPFAM" id="SSF56954">
    <property type="entry name" value="Outer membrane efflux proteins (OEP)"/>
    <property type="match status" value="1"/>
</dbReference>
<gene>
    <name evidence="3" type="ORF">LFA_3679</name>
</gene>
<dbReference type="GO" id="GO:0009279">
    <property type="term" value="C:cell outer membrane"/>
    <property type="evidence" value="ECO:0007669"/>
    <property type="project" value="UniProtKB-SubCell"/>
</dbReference>
<comment type="similarity">
    <text evidence="1 2">Belongs to the outer membrane factor (OMF) (TC 1.B.17) family.</text>
</comment>
<dbReference type="GO" id="GO:0015562">
    <property type="term" value="F:efflux transmembrane transporter activity"/>
    <property type="evidence" value="ECO:0007669"/>
    <property type="project" value="InterPro"/>
</dbReference>
<dbReference type="NCBIfam" id="TIGR01845">
    <property type="entry name" value="outer_NodT"/>
    <property type="match status" value="1"/>
</dbReference>
<name>A0A098G928_9GAMM</name>
<keyword evidence="2" id="KW-1134">Transmembrane beta strand</keyword>
<dbReference type="InterPro" id="IPR010131">
    <property type="entry name" value="MdtP/NodT-like"/>
</dbReference>
<dbReference type="HOGENOM" id="CLU_012817_13_0_6"/>
<keyword evidence="2" id="KW-0472">Membrane</keyword>
<dbReference type="KEGG" id="lfa:LFA_3679"/>